<keyword evidence="2" id="KW-1185">Reference proteome</keyword>
<organism evidence="1 2">
    <name type="scientific">Cichorium intybus</name>
    <name type="common">Chicory</name>
    <dbReference type="NCBI Taxonomy" id="13427"/>
    <lineage>
        <taxon>Eukaryota</taxon>
        <taxon>Viridiplantae</taxon>
        <taxon>Streptophyta</taxon>
        <taxon>Embryophyta</taxon>
        <taxon>Tracheophyta</taxon>
        <taxon>Spermatophyta</taxon>
        <taxon>Magnoliopsida</taxon>
        <taxon>eudicotyledons</taxon>
        <taxon>Gunneridae</taxon>
        <taxon>Pentapetalae</taxon>
        <taxon>asterids</taxon>
        <taxon>campanulids</taxon>
        <taxon>Asterales</taxon>
        <taxon>Asteraceae</taxon>
        <taxon>Cichorioideae</taxon>
        <taxon>Cichorieae</taxon>
        <taxon>Cichoriinae</taxon>
        <taxon>Cichorium</taxon>
    </lineage>
</organism>
<dbReference type="EMBL" id="CM042015">
    <property type="protein sequence ID" value="KAI3711081.1"/>
    <property type="molecule type" value="Genomic_DNA"/>
</dbReference>
<reference evidence="2" key="1">
    <citation type="journal article" date="2022" name="Mol. Ecol. Resour.">
        <title>The genomes of chicory, endive, great burdock and yacon provide insights into Asteraceae palaeo-polyploidization history and plant inulin production.</title>
        <authorList>
            <person name="Fan W."/>
            <person name="Wang S."/>
            <person name="Wang H."/>
            <person name="Wang A."/>
            <person name="Jiang F."/>
            <person name="Liu H."/>
            <person name="Zhao H."/>
            <person name="Xu D."/>
            <person name="Zhang Y."/>
        </authorList>
    </citation>
    <scope>NUCLEOTIDE SEQUENCE [LARGE SCALE GENOMIC DNA]</scope>
    <source>
        <strain evidence="2">cv. Punajuju</strain>
    </source>
</reference>
<dbReference type="Proteomes" id="UP001055811">
    <property type="component" value="Linkage Group LG07"/>
</dbReference>
<reference evidence="1 2" key="2">
    <citation type="journal article" date="2022" name="Mol. Ecol. Resour.">
        <title>The genomes of chicory, endive, great burdock and yacon provide insights into Asteraceae paleo-polyploidization history and plant inulin production.</title>
        <authorList>
            <person name="Fan W."/>
            <person name="Wang S."/>
            <person name="Wang H."/>
            <person name="Wang A."/>
            <person name="Jiang F."/>
            <person name="Liu H."/>
            <person name="Zhao H."/>
            <person name="Xu D."/>
            <person name="Zhang Y."/>
        </authorList>
    </citation>
    <scope>NUCLEOTIDE SEQUENCE [LARGE SCALE GENOMIC DNA]</scope>
    <source>
        <strain evidence="2">cv. Punajuju</strain>
        <tissue evidence="1">Leaves</tissue>
    </source>
</reference>
<evidence type="ECO:0000313" key="1">
    <source>
        <dbReference type="EMBL" id="KAI3711081.1"/>
    </source>
</evidence>
<protein>
    <submittedName>
        <fullName evidence="1">Uncharacterized protein</fullName>
    </submittedName>
</protein>
<accession>A0ACB9AM97</accession>
<sequence>MTTVPAKSHQPLHNFSLPFLKWGQRSHVNTSNRCRRLLSDSSTNTNPHRRASPAPDSEDLSESEQNNDNNHENFLRTPKDKASVIDEGNGSVLLERENNSSKVPDVDVGAAADGEVKSWNLRPRKSAISNSPNQRVNGNGTVTASGMKSGRSLRGVAVAVAVQENEEDNKNRKLWISLSKEEIEEDVYALTGSKPARRPKKRNKTVQKQVDNLFPGVYLAGISADSYRV</sequence>
<name>A0ACB9AM97_CICIN</name>
<evidence type="ECO:0000313" key="2">
    <source>
        <dbReference type="Proteomes" id="UP001055811"/>
    </source>
</evidence>
<gene>
    <name evidence="1" type="ORF">L2E82_40900</name>
</gene>
<proteinExistence type="predicted"/>
<comment type="caution">
    <text evidence="1">The sequence shown here is derived from an EMBL/GenBank/DDBJ whole genome shotgun (WGS) entry which is preliminary data.</text>
</comment>